<evidence type="ECO:0008006" key="4">
    <source>
        <dbReference type="Google" id="ProtNLM"/>
    </source>
</evidence>
<evidence type="ECO:0000313" key="3">
    <source>
        <dbReference type="Proteomes" id="UP000219072"/>
    </source>
</evidence>
<feature type="region of interest" description="Disordered" evidence="1">
    <location>
        <begin position="1"/>
        <end position="31"/>
    </location>
</feature>
<evidence type="ECO:0000256" key="1">
    <source>
        <dbReference type="SAM" id="MobiDB-lite"/>
    </source>
</evidence>
<gene>
    <name evidence="2" type="ORF">SAMN06297387_11198</name>
</gene>
<reference evidence="2 3" key="1">
    <citation type="submission" date="2017-09" db="EMBL/GenBank/DDBJ databases">
        <authorList>
            <person name="Ehlers B."/>
            <person name="Leendertz F.H."/>
        </authorList>
    </citation>
    <scope>NUCLEOTIDE SEQUENCE [LARGE SCALE GENOMIC DNA]</scope>
    <source>
        <strain evidence="2 3">CGMCC 4.7095</strain>
    </source>
</reference>
<protein>
    <recommendedName>
        <fullName evidence="4">Transposase DDE domain-containing protein</fullName>
    </recommendedName>
</protein>
<dbReference type="AlphaFoldDB" id="A0A286DY10"/>
<evidence type="ECO:0000313" key="2">
    <source>
        <dbReference type="EMBL" id="SOD63549.1"/>
    </source>
</evidence>
<organism evidence="2 3">
    <name type="scientific">Streptomyces zhaozhouensis</name>
    <dbReference type="NCBI Taxonomy" id="1300267"/>
    <lineage>
        <taxon>Bacteria</taxon>
        <taxon>Bacillati</taxon>
        <taxon>Actinomycetota</taxon>
        <taxon>Actinomycetes</taxon>
        <taxon>Kitasatosporales</taxon>
        <taxon>Streptomycetaceae</taxon>
        <taxon>Streptomyces</taxon>
    </lineage>
</organism>
<dbReference type="EMBL" id="OCNE01000011">
    <property type="protein sequence ID" value="SOD63549.1"/>
    <property type="molecule type" value="Genomic_DNA"/>
</dbReference>
<keyword evidence="3" id="KW-1185">Reference proteome</keyword>
<dbReference type="Proteomes" id="UP000219072">
    <property type="component" value="Unassembled WGS sequence"/>
</dbReference>
<sequence length="583" mass="65205">MRTPADDPRYQAGNGRPRRPYPHSPEPSKLDDGRVRKLHLVLRRSGIVEELEERFATLPGPRGYPVGLVLLGLVCACYEKASTNLDDTFETITFGISDRLRTELGVPTCDIEDQDAVNALYNRFHRAWSRLVKILDPVPHERRSRMPRAEGRKVAAAWNGPACEPARPRLEELANRLVTTPVRIAFAKGLMRHWHGDIVIDTTAVPSWARPHARKRSSLEASANWHYKGGGDKEFGYSATLAIAAHADPARAGRYPQLTLGMVLHTPQKDMGRYAQYVSMSLSRLTHLCGFAVADRAYIKLYPQDFHQPLRALGFMPVLDLTKGQVGFEGHHQGAIAKAGRLFCPRTPRPLLDLYQRIRDAKNERERIPLREQLREVESYALVRKATADERGNERYSCPAAKLNCAWAAEREQRSSRKSTQAPAVIDLEDPRSRMAHPAGRPTVAVPKVPFGERPKCCDQSSVTVQVHVMPRMRQDLPWQSTSWALVYQTLRSHIEGGNGPLKSVDAALHAREKRQPRGRVAQSLLAAITVMVENIIELERYRRASKDSARTVLDLEADEVLIPYPASSGASEPTGGAISRSP</sequence>
<accession>A0A286DY10</accession>
<name>A0A286DY10_9ACTN</name>
<proteinExistence type="predicted"/>